<name>A0A2H0BXB4_9BACT</name>
<feature type="transmembrane region" description="Helical" evidence="1">
    <location>
        <begin position="49"/>
        <end position="67"/>
    </location>
</feature>
<evidence type="ECO:0000256" key="1">
    <source>
        <dbReference type="SAM" id="Phobius"/>
    </source>
</evidence>
<sequence length="153" mass="17899">MVTILTNYQDSAPFLFGISYRIFSYLIVGAINIFIIVRILKNRIKIERILIVLSVVSLAAFLFLTKMHERYSLIPLVFILLLSIKKPKLIVLFIVISTTSFFNHYRSWSVPPIAPVINVFNSLFFIISISLINLFVFFYLLKKYFYTNCQQNQ</sequence>
<comment type="caution">
    <text evidence="2">The sequence shown here is derived from an EMBL/GenBank/DDBJ whole genome shotgun (WGS) entry which is preliminary data.</text>
</comment>
<accession>A0A2H0BXB4</accession>
<proteinExistence type="predicted"/>
<gene>
    <name evidence="2" type="ORF">COW98_04890</name>
</gene>
<dbReference type="EMBL" id="PCTB01000098">
    <property type="protein sequence ID" value="PIP62302.1"/>
    <property type="molecule type" value="Genomic_DNA"/>
</dbReference>
<protein>
    <submittedName>
        <fullName evidence="2">Uncharacterized protein</fullName>
    </submittedName>
</protein>
<keyword evidence="1" id="KW-0812">Transmembrane</keyword>
<dbReference type="AlphaFoldDB" id="A0A2H0BXB4"/>
<evidence type="ECO:0000313" key="2">
    <source>
        <dbReference type="EMBL" id="PIP62302.1"/>
    </source>
</evidence>
<feature type="transmembrane region" description="Helical" evidence="1">
    <location>
        <begin position="116"/>
        <end position="141"/>
    </location>
</feature>
<feature type="transmembrane region" description="Helical" evidence="1">
    <location>
        <begin position="12"/>
        <end position="37"/>
    </location>
</feature>
<organism evidence="2 3">
    <name type="scientific">Candidatus Roizmanbacteria bacterium CG22_combo_CG10-13_8_21_14_all_35_9</name>
    <dbReference type="NCBI Taxonomy" id="1974861"/>
    <lineage>
        <taxon>Bacteria</taxon>
        <taxon>Candidatus Roizmaniibacteriota</taxon>
    </lineage>
</organism>
<keyword evidence="1" id="KW-0472">Membrane</keyword>
<reference evidence="2 3" key="1">
    <citation type="submission" date="2017-09" db="EMBL/GenBank/DDBJ databases">
        <title>Depth-based differentiation of microbial function through sediment-hosted aquifers and enrichment of novel symbionts in the deep terrestrial subsurface.</title>
        <authorList>
            <person name="Probst A.J."/>
            <person name="Ladd B."/>
            <person name="Jarett J.K."/>
            <person name="Geller-Mcgrath D.E."/>
            <person name="Sieber C.M."/>
            <person name="Emerson J.B."/>
            <person name="Anantharaman K."/>
            <person name="Thomas B.C."/>
            <person name="Malmstrom R."/>
            <person name="Stieglmeier M."/>
            <person name="Klingl A."/>
            <person name="Woyke T."/>
            <person name="Ryan C.M."/>
            <person name="Banfield J.F."/>
        </authorList>
    </citation>
    <scope>NUCLEOTIDE SEQUENCE [LARGE SCALE GENOMIC DNA]</scope>
    <source>
        <strain evidence="2">CG22_combo_CG10-13_8_21_14_all_35_9</strain>
    </source>
</reference>
<evidence type="ECO:0000313" key="3">
    <source>
        <dbReference type="Proteomes" id="UP000231021"/>
    </source>
</evidence>
<dbReference type="Proteomes" id="UP000231021">
    <property type="component" value="Unassembled WGS sequence"/>
</dbReference>
<feature type="transmembrane region" description="Helical" evidence="1">
    <location>
        <begin position="73"/>
        <end position="96"/>
    </location>
</feature>
<keyword evidence="1" id="KW-1133">Transmembrane helix</keyword>